<gene>
    <name evidence="3" type="ORF">GCM10009554_71230</name>
</gene>
<dbReference type="Pfam" id="PF13360">
    <property type="entry name" value="PQQ_2"/>
    <property type="match status" value="2"/>
</dbReference>
<evidence type="ECO:0000259" key="2">
    <source>
        <dbReference type="Pfam" id="PF13360"/>
    </source>
</evidence>
<dbReference type="InterPro" id="IPR011047">
    <property type="entry name" value="Quinoprotein_ADH-like_sf"/>
</dbReference>
<dbReference type="EMBL" id="BAAAHK010000020">
    <property type="protein sequence ID" value="GAA0958676.1"/>
    <property type="molecule type" value="Genomic_DNA"/>
</dbReference>
<feature type="transmembrane region" description="Helical" evidence="1">
    <location>
        <begin position="7"/>
        <end position="26"/>
    </location>
</feature>
<reference evidence="3 4" key="1">
    <citation type="journal article" date="2019" name="Int. J. Syst. Evol. Microbiol.">
        <title>The Global Catalogue of Microorganisms (GCM) 10K type strain sequencing project: providing services to taxonomists for standard genome sequencing and annotation.</title>
        <authorList>
            <consortium name="The Broad Institute Genomics Platform"/>
            <consortium name="The Broad Institute Genome Sequencing Center for Infectious Disease"/>
            <person name="Wu L."/>
            <person name="Ma J."/>
        </authorList>
    </citation>
    <scope>NUCLEOTIDE SEQUENCE [LARGE SCALE GENOMIC DNA]</scope>
    <source>
        <strain evidence="3 4">JCM 10977</strain>
    </source>
</reference>
<comment type="caution">
    <text evidence="3">The sequence shown here is derived from an EMBL/GenBank/DDBJ whole genome shotgun (WGS) entry which is preliminary data.</text>
</comment>
<sequence>MNRRAIAVVTGVAVIAAGVLIVRPLWTGRCAASFGEVPVAKLARLHAVPLDQVKVDDFYDGVRQDLRNLLEVAQHPVAPLGAARSAVVLPSETGTAIATLANSNDGDVRFEVGDGGLLGPGTGGALVQVDGETGQPVWGRHQVGYGAGGGDLANRMLLMRMPRDKAPRITAVDTSNGDIAWCTKVGKDSDTDSRWTFGSAASGDALFVVRPSDATKKSDHDVRLARIDTRSGKVNWNKRVAGLDEADSVQLLHDQVLLSRFPTDLDDIGRSRKLDPDRKSEPPVRDRGAVVARSAADGTPTWSYRGPDDRGWISNVVGTGKDVAVVISRRSSDQGKTLMTETWMTGIDRTGKQLWKHDFKNQFGYWLIDSFKVTGDLVLSYEKSNSKPKSSDLVARNLTDGTERWRTQISATGSPLRQGASEVLGNSLLANTFDDGLLAVDLGSGAVTNPLPGQKIGAIKGIVSDARTVTIDANGLFITFDRTF</sequence>
<feature type="domain" description="Pyrrolo-quinoline quinone repeat" evidence="2">
    <location>
        <begin position="93"/>
        <end position="252"/>
    </location>
</feature>
<protein>
    <recommendedName>
        <fullName evidence="2">Pyrrolo-quinoline quinone repeat domain-containing protein</fullName>
    </recommendedName>
</protein>
<dbReference type="SUPFAM" id="SSF50998">
    <property type="entry name" value="Quinoprotein alcohol dehydrogenase-like"/>
    <property type="match status" value="1"/>
</dbReference>
<dbReference type="InterPro" id="IPR015943">
    <property type="entry name" value="WD40/YVTN_repeat-like_dom_sf"/>
</dbReference>
<dbReference type="Gene3D" id="2.130.10.10">
    <property type="entry name" value="YVTN repeat-like/Quinoprotein amine dehydrogenase"/>
    <property type="match status" value="2"/>
</dbReference>
<proteinExistence type="predicted"/>
<dbReference type="Proteomes" id="UP001500542">
    <property type="component" value="Unassembled WGS sequence"/>
</dbReference>
<feature type="domain" description="Pyrrolo-quinoline quinone repeat" evidence="2">
    <location>
        <begin position="286"/>
        <end position="482"/>
    </location>
</feature>
<evidence type="ECO:0000313" key="4">
    <source>
        <dbReference type="Proteomes" id="UP001500542"/>
    </source>
</evidence>
<name>A0ABN1RJY2_9ACTN</name>
<keyword evidence="1" id="KW-0472">Membrane</keyword>
<evidence type="ECO:0000256" key="1">
    <source>
        <dbReference type="SAM" id="Phobius"/>
    </source>
</evidence>
<keyword evidence="1" id="KW-0812">Transmembrane</keyword>
<dbReference type="InterPro" id="IPR002372">
    <property type="entry name" value="PQQ_rpt_dom"/>
</dbReference>
<evidence type="ECO:0000313" key="3">
    <source>
        <dbReference type="EMBL" id="GAA0958676.1"/>
    </source>
</evidence>
<organism evidence="3 4">
    <name type="scientific">Kribbella koreensis</name>
    <dbReference type="NCBI Taxonomy" id="57909"/>
    <lineage>
        <taxon>Bacteria</taxon>
        <taxon>Bacillati</taxon>
        <taxon>Actinomycetota</taxon>
        <taxon>Actinomycetes</taxon>
        <taxon>Propionibacteriales</taxon>
        <taxon>Kribbellaceae</taxon>
        <taxon>Kribbella</taxon>
    </lineage>
</organism>
<keyword evidence="4" id="KW-1185">Reference proteome</keyword>
<accession>A0ABN1RJY2</accession>
<keyword evidence="1" id="KW-1133">Transmembrane helix</keyword>
<dbReference type="RefSeq" id="WP_343980850.1">
    <property type="nucleotide sequence ID" value="NZ_BAAAHK010000020.1"/>
</dbReference>